<dbReference type="GO" id="GO:0000976">
    <property type="term" value="F:transcription cis-regulatory region binding"/>
    <property type="evidence" value="ECO:0007669"/>
    <property type="project" value="TreeGrafter"/>
</dbReference>
<proteinExistence type="predicted"/>
<gene>
    <name evidence="7" type="ORF">HNR13_002509</name>
</gene>
<name>A0A853CUZ0_9MICO</name>
<dbReference type="RefSeq" id="WP_343063543.1">
    <property type="nucleotide sequence ID" value="NZ_BAABEH010000001.1"/>
</dbReference>
<dbReference type="SUPFAM" id="SSF46689">
    <property type="entry name" value="Homeodomain-like"/>
    <property type="match status" value="1"/>
</dbReference>
<dbReference type="PANTHER" id="PTHR30055">
    <property type="entry name" value="HTH-TYPE TRANSCRIPTIONAL REGULATOR RUTR"/>
    <property type="match status" value="1"/>
</dbReference>
<dbReference type="InterPro" id="IPR001647">
    <property type="entry name" value="HTH_TetR"/>
</dbReference>
<dbReference type="PANTHER" id="PTHR30055:SF238">
    <property type="entry name" value="MYCOFACTOCIN BIOSYNTHESIS TRANSCRIPTIONAL REGULATOR MFTR-RELATED"/>
    <property type="match status" value="1"/>
</dbReference>
<keyword evidence="2 4" id="KW-0238">DNA-binding</keyword>
<evidence type="ECO:0000313" key="7">
    <source>
        <dbReference type="EMBL" id="NYJ24222.1"/>
    </source>
</evidence>
<dbReference type="Pfam" id="PF17754">
    <property type="entry name" value="TetR_C_14"/>
    <property type="match status" value="1"/>
</dbReference>
<dbReference type="InterPro" id="IPR009057">
    <property type="entry name" value="Homeodomain-like_sf"/>
</dbReference>
<evidence type="ECO:0000256" key="3">
    <source>
        <dbReference type="ARBA" id="ARBA00023163"/>
    </source>
</evidence>
<dbReference type="Pfam" id="PF00440">
    <property type="entry name" value="TetR_N"/>
    <property type="match status" value="1"/>
</dbReference>
<feature type="domain" description="HTH tetR-type" evidence="6">
    <location>
        <begin position="45"/>
        <end position="105"/>
    </location>
</feature>
<reference evidence="7 8" key="1">
    <citation type="submission" date="2020-07" db="EMBL/GenBank/DDBJ databases">
        <title>Sequencing the genomes of 1000 actinobacteria strains.</title>
        <authorList>
            <person name="Klenk H.-P."/>
        </authorList>
    </citation>
    <scope>NUCLEOTIDE SEQUENCE [LARGE SCALE GENOMIC DNA]</scope>
    <source>
        <strain evidence="7 8">DSM 15165</strain>
    </source>
</reference>
<accession>A0A853CUZ0</accession>
<keyword evidence="1" id="KW-0805">Transcription regulation</keyword>
<evidence type="ECO:0000256" key="4">
    <source>
        <dbReference type="PROSITE-ProRule" id="PRU00335"/>
    </source>
</evidence>
<dbReference type="Proteomes" id="UP000578352">
    <property type="component" value="Unassembled WGS sequence"/>
</dbReference>
<dbReference type="InterPro" id="IPR041347">
    <property type="entry name" value="MftR_C"/>
</dbReference>
<comment type="caution">
    <text evidence="7">The sequence shown here is derived from an EMBL/GenBank/DDBJ whole genome shotgun (WGS) entry which is preliminary data.</text>
</comment>
<evidence type="ECO:0000256" key="2">
    <source>
        <dbReference type="ARBA" id="ARBA00023125"/>
    </source>
</evidence>
<organism evidence="7 8">
    <name type="scientific">Leifsonia shinshuensis</name>
    <dbReference type="NCBI Taxonomy" id="150026"/>
    <lineage>
        <taxon>Bacteria</taxon>
        <taxon>Bacillati</taxon>
        <taxon>Actinomycetota</taxon>
        <taxon>Actinomycetes</taxon>
        <taxon>Micrococcales</taxon>
        <taxon>Microbacteriaceae</taxon>
        <taxon>Leifsonia</taxon>
    </lineage>
</organism>
<dbReference type="PRINTS" id="PR00455">
    <property type="entry name" value="HTHTETR"/>
</dbReference>
<evidence type="ECO:0000256" key="5">
    <source>
        <dbReference type="SAM" id="MobiDB-lite"/>
    </source>
</evidence>
<feature type="DNA-binding region" description="H-T-H motif" evidence="4">
    <location>
        <begin position="68"/>
        <end position="87"/>
    </location>
</feature>
<dbReference type="PROSITE" id="PS50977">
    <property type="entry name" value="HTH_TETR_2"/>
    <property type="match status" value="1"/>
</dbReference>
<protein>
    <submittedName>
        <fullName evidence="7">AcrR family transcriptional regulator</fullName>
    </submittedName>
</protein>
<feature type="region of interest" description="Disordered" evidence="5">
    <location>
        <begin position="1"/>
        <end position="47"/>
    </location>
</feature>
<dbReference type="InterPro" id="IPR050109">
    <property type="entry name" value="HTH-type_TetR-like_transc_reg"/>
</dbReference>
<dbReference type="EMBL" id="JACCFL010000001">
    <property type="protein sequence ID" value="NYJ24222.1"/>
    <property type="molecule type" value="Genomic_DNA"/>
</dbReference>
<keyword evidence="3" id="KW-0804">Transcription</keyword>
<dbReference type="Gene3D" id="1.10.10.60">
    <property type="entry name" value="Homeodomain-like"/>
    <property type="match status" value="1"/>
</dbReference>
<sequence length="236" mass="24546">MTPRHSEQAAQAEQAAQTEQAAQPKQPAQSRHAAQSDVRAGRPRASSRGMLAEAAGELFLEQTYAGTTVDDIARRAGVSRATFFNYFGAKSDLLWLEVDESLAAFPAMLAAADDDVEPMAAVLEAVVRLAEGFGPERLPLAVTQVELMGTDAELQASALPRFLSVVRLVAAAIARRAGEDPDGLLPRAAATAVVGAGVAAAGVWARAGVRRGPLAPLVRAAVEPVCAGYASAFRSG</sequence>
<dbReference type="AlphaFoldDB" id="A0A853CUZ0"/>
<evidence type="ECO:0000259" key="6">
    <source>
        <dbReference type="PROSITE" id="PS50977"/>
    </source>
</evidence>
<feature type="compositionally biased region" description="Low complexity" evidence="5">
    <location>
        <begin position="8"/>
        <end position="29"/>
    </location>
</feature>
<dbReference type="GO" id="GO:0003700">
    <property type="term" value="F:DNA-binding transcription factor activity"/>
    <property type="evidence" value="ECO:0007669"/>
    <property type="project" value="TreeGrafter"/>
</dbReference>
<evidence type="ECO:0000313" key="8">
    <source>
        <dbReference type="Proteomes" id="UP000578352"/>
    </source>
</evidence>
<evidence type="ECO:0000256" key="1">
    <source>
        <dbReference type="ARBA" id="ARBA00023015"/>
    </source>
</evidence>
<dbReference type="Gene3D" id="1.10.357.10">
    <property type="entry name" value="Tetracycline Repressor, domain 2"/>
    <property type="match status" value="1"/>
</dbReference>